<dbReference type="OrthoDB" id="540004at2759"/>
<comment type="pathway">
    <text evidence="2">Lipid metabolism.</text>
</comment>
<dbReference type="GO" id="GO:0000234">
    <property type="term" value="F:phosphoethanolamine N-methyltransferase activity"/>
    <property type="evidence" value="ECO:0007669"/>
    <property type="project" value="UniProtKB-EC"/>
</dbReference>
<evidence type="ECO:0000256" key="1">
    <source>
        <dbReference type="ARBA" id="ARBA00004969"/>
    </source>
</evidence>
<reference evidence="8 9" key="1">
    <citation type="journal article" date="2018" name="Mol. Biol. Evol.">
        <title>Analysis of the draft genome of the red seaweed Gracilariopsis chorda provides insights into genome size evolution in Rhodophyta.</title>
        <authorList>
            <person name="Lee J."/>
            <person name="Yang E.C."/>
            <person name="Graf L."/>
            <person name="Yang J.H."/>
            <person name="Qiu H."/>
            <person name="Zel Zion U."/>
            <person name="Chan C.X."/>
            <person name="Stephens T.G."/>
            <person name="Weber A.P.M."/>
            <person name="Boo G.H."/>
            <person name="Boo S.M."/>
            <person name="Kim K.M."/>
            <person name="Shin Y."/>
            <person name="Jung M."/>
            <person name="Lee S.J."/>
            <person name="Yim H.S."/>
            <person name="Lee J.H."/>
            <person name="Bhattacharya D."/>
            <person name="Yoon H.S."/>
        </authorList>
    </citation>
    <scope>NUCLEOTIDE SEQUENCE [LARGE SCALE GENOMIC DNA]</scope>
    <source>
        <strain evidence="8 9">SKKU-2015</strain>
        <tissue evidence="8">Whole body</tissue>
    </source>
</reference>
<sequence>MFRANAPSPQFHTSVVSAHTQHDHFGLYMTPSDTRARALTNAVDHLLQQVQRTGAPLRPDTRALVATGGRPGPAAHVAARSGACVVAACTSDSVAADEFNDRLNIMRAASSDAVFAHDDASFDVVMSIDALAAAQDKRGMLAHAFRVLKEGGLLAVMDVVARPGAHRADLVPFEKAMAVPPLITLHSYEKLLHDVGFVLMRTCDLSAHVVMSYKQIITRARDLREKLHDCSAEDVDDIVKQLEEDVRRMRDDDTIGWTSFVALKKFEDERDGKMVVE</sequence>
<evidence type="ECO:0000256" key="5">
    <source>
        <dbReference type="ARBA" id="ARBA00035674"/>
    </source>
</evidence>
<dbReference type="InterPro" id="IPR029063">
    <property type="entry name" value="SAM-dependent_MTases_sf"/>
</dbReference>
<comment type="catalytic activity">
    <reaction evidence="7">
        <text>N-methylethanolamine phosphate + S-adenosyl-L-methionine = N,N-dimethylethanolamine phosphate + S-adenosyl-L-homocysteine + H(+)</text>
        <dbReference type="Rhea" id="RHEA:25321"/>
        <dbReference type="ChEBI" id="CHEBI:15378"/>
        <dbReference type="ChEBI" id="CHEBI:57781"/>
        <dbReference type="ChEBI" id="CHEBI:57856"/>
        <dbReference type="ChEBI" id="CHEBI:58641"/>
        <dbReference type="ChEBI" id="CHEBI:59789"/>
        <dbReference type="EC" id="2.1.1.103"/>
    </reaction>
    <physiologicalReaction direction="left-to-right" evidence="7">
        <dbReference type="Rhea" id="RHEA:25322"/>
    </physiologicalReaction>
</comment>
<dbReference type="EC" id="2.1.1.103" evidence="5"/>
<dbReference type="Pfam" id="PF13489">
    <property type="entry name" value="Methyltransf_23"/>
    <property type="match status" value="1"/>
</dbReference>
<dbReference type="AlphaFoldDB" id="A0A2V3J0X7"/>
<dbReference type="EMBL" id="NBIV01000017">
    <property type="protein sequence ID" value="PXF48028.1"/>
    <property type="molecule type" value="Genomic_DNA"/>
</dbReference>
<accession>A0A2V3J0X7</accession>
<dbReference type="PANTHER" id="PTHR44307:SF2">
    <property type="entry name" value="PHOSPHOETHANOLAMINE METHYLTRANSFERASE ISOFORM X1"/>
    <property type="match status" value="1"/>
</dbReference>
<keyword evidence="9" id="KW-1185">Reference proteome</keyword>
<keyword evidence="3 8" id="KW-0489">Methyltransferase</keyword>
<keyword evidence="4 8" id="KW-0808">Transferase</keyword>
<protein>
    <recommendedName>
        <fullName evidence="5">phosphoethanolamine N-methyltransferase</fullName>
        <ecNumber evidence="5">2.1.1.103</ecNumber>
    </recommendedName>
</protein>
<dbReference type="SUPFAM" id="SSF53335">
    <property type="entry name" value="S-adenosyl-L-methionine-dependent methyltransferases"/>
    <property type="match status" value="1"/>
</dbReference>
<comment type="catalytic activity">
    <reaction evidence="6">
        <text>N,N-dimethylethanolamine phosphate + S-adenosyl-L-methionine = phosphocholine + S-adenosyl-L-homocysteine + H(+)</text>
        <dbReference type="Rhea" id="RHEA:25325"/>
        <dbReference type="ChEBI" id="CHEBI:15378"/>
        <dbReference type="ChEBI" id="CHEBI:57856"/>
        <dbReference type="ChEBI" id="CHEBI:58641"/>
        <dbReference type="ChEBI" id="CHEBI:59789"/>
        <dbReference type="ChEBI" id="CHEBI:295975"/>
        <dbReference type="EC" id="2.1.1.103"/>
    </reaction>
    <physiologicalReaction direction="left-to-right" evidence="6">
        <dbReference type="Rhea" id="RHEA:25326"/>
    </physiologicalReaction>
</comment>
<evidence type="ECO:0000256" key="4">
    <source>
        <dbReference type="ARBA" id="ARBA00022679"/>
    </source>
</evidence>
<comment type="caution">
    <text evidence="8">The sequence shown here is derived from an EMBL/GenBank/DDBJ whole genome shotgun (WGS) entry which is preliminary data.</text>
</comment>
<dbReference type="CDD" id="cd02440">
    <property type="entry name" value="AdoMet_MTases"/>
    <property type="match status" value="1"/>
</dbReference>
<evidence type="ECO:0000256" key="3">
    <source>
        <dbReference type="ARBA" id="ARBA00022603"/>
    </source>
</evidence>
<organism evidence="8 9">
    <name type="scientific">Gracilariopsis chorda</name>
    <dbReference type="NCBI Taxonomy" id="448386"/>
    <lineage>
        <taxon>Eukaryota</taxon>
        <taxon>Rhodophyta</taxon>
        <taxon>Florideophyceae</taxon>
        <taxon>Rhodymeniophycidae</taxon>
        <taxon>Gracilariales</taxon>
        <taxon>Gracilariaceae</taxon>
        <taxon>Gracilariopsis</taxon>
    </lineage>
</organism>
<evidence type="ECO:0000313" key="9">
    <source>
        <dbReference type="Proteomes" id="UP000247409"/>
    </source>
</evidence>
<name>A0A2V3J0X7_9FLOR</name>
<proteinExistence type="predicted"/>
<comment type="pathway">
    <text evidence="1">Phospholipid metabolism; phosphatidylcholine biosynthesis.</text>
</comment>
<evidence type="ECO:0000313" key="8">
    <source>
        <dbReference type="EMBL" id="PXF48028.1"/>
    </source>
</evidence>
<dbReference type="Gene3D" id="3.40.50.150">
    <property type="entry name" value="Vaccinia Virus protein VP39"/>
    <property type="match status" value="1"/>
</dbReference>
<dbReference type="PANTHER" id="PTHR44307">
    <property type="entry name" value="PHOSPHOETHANOLAMINE METHYLTRANSFERASE"/>
    <property type="match status" value="1"/>
</dbReference>
<dbReference type="GO" id="GO:0032259">
    <property type="term" value="P:methylation"/>
    <property type="evidence" value="ECO:0007669"/>
    <property type="project" value="UniProtKB-KW"/>
</dbReference>
<gene>
    <name evidence="8" type="ORF">BWQ96_02219</name>
</gene>
<evidence type="ECO:0000256" key="2">
    <source>
        <dbReference type="ARBA" id="ARBA00005189"/>
    </source>
</evidence>
<evidence type="ECO:0000256" key="6">
    <source>
        <dbReference type="ARBA" id="ARBA00047619"/>
    </source>
</evidence>
<dbReference type="Proteomes" id="UP000247409">
    <property type="component" value="Unassembled WGS sequence"/>
</dbReference>
<evidence type="ECO:0000256" key="7">
    <source>
        <dbReference type="ARBA" id="ARBA00047841"/>
    </source>
</evidence>